<organism evidence="2 3">
    <name type="scientific">Pseudoalteromonas luteoviolacea (strain 2ta16)</name>
    <dbReference type="NCBI Taxonomy" id="1353533"/>
    <lineage>
        <taxon>Bacteria</taxon>
        <taxon>Pseudomonadati</taxon>
        <taxon>Pseudomonadota</taxon>
        <taxon>Gammaproteobacteria</taxon>
        <taxon>Alteromonadales</taxon>
        <taxon>Pseudoalteromonadaceae</taxon>
        <taxon>Pseudoalteromonas</taxon>
    </lineage>
</organism>
<dbReference type="Proteomes" id="UP000017820">
    <property type="component" value="Unassembled WGS sequence"/>
</dbReference>
<dbReference type="InterPro" id="IPR000601">
    <property type="entry name" value="PKD_dom"/>
</dbReference>
<dbReference type="PROSITE" id="PS51257">
    <property type="entry name" value="PROKAR_LIPOPROTEIN"/>
    <property type="match status" value="1"/>
</dbReference>
<proteinExistence type="predicted"/>
<evidence type="ECO:0000313" key="3">
    <source>
        <dbReference type="Proteomes" id="UP000017820"/>
    </source>
</evidence>
<dbReference type="InterPro" id="IPR013783">
    <property type="entry name" value="Ig-like_fold"/>
</dbReference>
<sequence length="1242" mass="139818">MDYLRITPILFGIFLTLIITGCGGGSEGNSSESGFQDNQPTLPINGKLKLEARYGGSLEVAEVTNKNFALIAHDSVYWNDIKNFILYDDTDGFSIGHPKFYKYDDRAYILSESQNCESGTIDLPKVDADNLKSSYTAKFNNCKIGPIISNGVMNLHVVKNVGGIPEKIAYEFAAAFSIQDIESDASYTLTGYMVQSVYDTLLEASFVFHQGGKVRAWVDEKFADSGESYNHIYLPDYGRVSLSESSAAPSFPDTISGDIDISFRKRFNNYLELGLWNTNGSLYGPSNPKFSYGQEPLEERVIYVPYEHFSLSSLSEDNGPHIPVIQVPNVVSPSELHTMEVTELRAADYDLSQLNWVITDEFGEILSEGEQRQHRYTFESPGEYTVTLNAIDSSGNIGTAAEQVYVTGKKRETLIIEADISVKSELKEGELFTAQLNIENLDNYTIKLTSGPKSMTLSPSGEIKWDGQLDDGYHFADTVYYSIEVIDEGENKSENVKGVVAIPTNTKVSSVFHYTGDYPTYNRSWPVGSDKAAQLLPSSDDYRDGIYWLTIQDDKLKVDSNLLSRNSEGPILDVSYSDDTQSMVYLYANENNLSAGTGGYKSFQSSADTNHIFEFATPRDYPAPRLVDLNGDDTLEVVNMIGNNRVEIFDATYVRSEHQLPRYLTFFTWQSWKACDLDGDGKKELAFFATNPTLKEVKLVLSSFKDNALTDFEVHQQGYYQWHGSIVNNTLFVDQDNNGVCEGLLTLGENETGEQYLSWYIYEEGSLIKKGQLNTNEFGSLYHDAFAIVDDSSGVGGILFQSDNGLTLVGYDQIKQGFIANAYSYVAGLEVIPNVNNSTIIGQSDIDGDGARELILKHVVSSEDAISSTLLNWQNSSSGKDTYLIAASLEDNKIKPKYISNLSTRYSRKSTAAGSRVVPLNDGSLMINVYEYTDIIDERNNFRKRHFSPGYGNSMVMRSDGSYYQEVGSEYILYDVDRVEQKRIPIPSSELSDGYVLSAHDGVELVRLSNRLGSQQRHFLINGHSSQIEVLEDVKHVSPHPEFNKNGLIYVYWQIPYWSQPTYNEAVTKIDNGYRFGQSGIYKVTKDNIELVESWQEKVFSIYQEDVLDVYWVNVDDDPEFELIHHVIETSKWGGVERDSSYAFVADQNGDNLKYIQTYRYNKDIVAEEVLSNGKCIDNACRNTMRIETFLFSNTWKLFGYDKVTGYTLWSRTISKNNKEGALAYFDKEKIYFWLNGLHIIK</sequence>
<dbReference type="CDD" id="cd00146">
    <property type="entry name" value="PKD"/>
    <property type="match status" value="1"/>
</dbReference>
<dbReference type="GeneID" id="29918238"/>
<dbReference type="PATRIC" id="fig|1353533.3.peg.3675"/>
<dbReference type="EMBL" id="AUSV01000086">
    <property type="protein sequence ID" value="ESP92238.1"/>
    <property type="molecule type" value="Genomic_DNA"/>
</dbReference>
<dbReference type="AlphaFoldDB" id="V4HR16"/>
<evidence type="ECO:0000313" key="2">
    <source>
        <dbReference type="EMBL" id="ESP92238.1"/>
    </source>
</evidence>
<dbReference type="SUPFAM" id="SSF49299">
    <property type="entry name" value="PKD domain"/>
    <property type="match status" value="1"/>
</dbReference>
<gene>
    <name evidence="2" type="ORF">PL2TA16_05075</name>
</gene>
<dbReference type="RefSeq" id="WP_023400535.1">
    <property type="nucleotide sequence ID" value="NZ_AUSV01000086.1"/>
</dbReference>
<comment type="caution">
    <text evidence="2">The sequence shown here is derived from an EMBL/GenBank/DDBJ whole genome shotgun (WGS) entry which is preliminary data.</text>
</comment>
<dbReference type="InterPro" id="IPR035986">
    <property type="entry name" value="PKD_dom_sf"/>
</dbReference>
<evidence type="ECO:0000259" key="1">
    <source>
        <dbReference type="PROSITE" id="PS50093"/>
    </source>
</evidence>
<accession>V4HR16</accession>
<reference evidence="2 3" key="1">
    <citation type="submission" date="2013-07" db="EMBL/GenBank/DDBJ databases">
        <title>Draft genome sequence of Pseudoalteromonas luteoviolacea 2ta16.</title>
        <authorList>
            <person name="Allen E.E."/>
            <person name="Azam F."/>
            <person name="Podell S."/>
        </authorList>
    </citation>
    <scope>NUCLEOTIDE SEQUENCE [LARGE SCALE GENOMIC DNA]</scope>
    <source>
        <strain evidence="2 3">2ta16</strain>
    </source>
</reference>
<protein>
    <recommendedName>
        <fullName evidence="1">PKD domain-containing protein</fullName>
    </recommendedName>
</protein>
<dbReference type="PROSITE" id="PS50093">
    <property type="entry name" value="PKD"/>
    <property type="match status" value="1"/>
</dbReference>
<name>V4HR16_PSEL2</name>
<dbReference type="Gene3D" id="2.60.40.10">
    <property type="entry name" value="Immunoglobulins"/>
    <property type="match status" value="1"/>
</dbReference>
<feature type="domain" description="PKD" evidence="1">
    <location>
        <begin position="356"/>
        <end position="407"/>
    </location>
</feature>